<dbReference type="GO" id="GO:0015648">
    <property type="term" value="F:lipid-linked peptidoglycan transporter activity"/>
    <property type="evidence" value="ECO:0007669"/>
    <property type="project" value="TreeGrafter"/>
</dbReference>
<keyword evidence="3" id="KW-0133">Cell shape</keyword>
<evidence type="ECO:0000313" key="7">
    <source>
        <dbReference type="EMBL" id="MBC5713671.1"/>
    </source>
</evidence>
<feature type="transmembrane region" description="Helical" evidence="6">
    <location>
        <begin position="373"/>
        <end position="394"/>
    </location>
</feature>
<evidence type="ECO:0000256" key="4">
    <source>
        <dbReference type="ARBA" id="ARBA00022989"/>
    </source>
</evidence>
<dbReference type="InterPro" id="IPR001182">
    <property type="entry name" value="FtsW/RodA"/>
</dbReference>
<keyword evidence="4 6" id="KW-1133">Transmembrane helix</keyword>
<reference evidence="7" key="1">
    <citation type="submission" date="2020-08" db="EMBL/GenBank/DDBJ databases">
        <title>Genome public.</title>
        <authorList>
            <person name="Liu C."/>
            <person name="Sun Q."/>
        </authorList>
    </citation>
    <scope>NUCLEOTIDE SEQUENCE</scope>
    <source>
        <strain evidence="7">BX1005</strain>
    </source>
</reference>
<feature type="transmembrane region" description="Helical" evidence="6">
    <location>
        <begin position="12"/>
        <end position="28"/>
    </location>
</feature>
<evidence type="ECO:0000313" key="8">
    <source>
        <dbReference type="Proteomes" id="UP000606720"/>
    </source>
</evidence>
<dbReference type="GO" id="GO:0008360">
    <property type="term" value="P:regulation of cell shape"/>
    <property type="evidence" value="ECO:0007669"/>
    <property type="project" value="UniProtKB-KW"/>
</dbReference>
<evidence type="ECO:0000256" key="1">
    <source>
        <dbReference type="ARBA" id="ARBA00004141"/>
    </source>
</evidence>
<dbReference type="EMBL" id="JACOPH010000003">
    <property type="protein sequence ID" value="MBC5713671.1"/>
    <property type="molecule type" value="Genomic_DNA"/>
</dbReference>
<dbReference type="RefSeq" id="WP_186866557.1">
    <property type="nucleotide sequence ID" value="NZ_JACOPH010000003.1"/>
</dbReference>
<gene>
    <name evidence="7" type="ORF">H8S17_05500</name>
</gene>
<comment type="subcellular location">
    <subcellularLocation>
        <location evidence="1">Membrane</location>
        <topology evidence="1">Multi-pass membrane protein</topology>
    </subcellularLocation>
</comment>
<feature type="transmembrane region" description="Helical" evidence="6">
    <location>
        <begin position="123"/>
        <end position="141"/>
    </location>
</feature>
<keyword evidence="2 6" id="KW-0812">Transmembrane</keyword>
<feature type="transmembrane region" description="Helical" evidence="6">
    <location>
        <begin position="213"/>
        <end position="243"/>
    </location>
</feature>
<dbReference type="Pfam" id="PF01098">
    <property type="entry name" value="FTSW_RODA_SPOVE"/>
    <property type="match status" value="1"/>
</dbReference>
<organism evidence="7 8">
    <name type="scientific">Roseburia zhanii</name>
    <dbReference type="NCBI Taxonomy" id="2763064"/>
    <lineage>
        <taxon>Bacteria</taxon>
        <taxon>Bacillati</taxon>
        <taxon>Bacillota</taxon>
        <taxon>Clostridia</taxon>
        <taxon>Lachnospirales</taxon>
        <taxon>Lachnospiraceae</taxon>
        <taxon>Roseburia</taxon>
    </lineage>
</organism>
<keyword evidence="8" id="KW-1185">Reference proteome</keyword>
<evidence type="ECO:0000256" key="2">
    <source>
        <dbReference type="ARBA" id="ARBA00022692"/>
    </source>
</evidence>
<dbReference type="PANTHER" id="PTHR30474:SF3">
    <property type="entry name" value="PEPTIDOGLYCAN GLYCOSYLTRANSFERASE RODA"/>
    <property type="match status" value="1"/>
</dbReference>
<sequence>MSSIFCEVSKYLMIILFALYTLECFFVFRKKNTKERREAIFRRQNIWMLLLHLDGYLVLFDQTDNPTILLFYGVQVIFFLIVISTYKLLYENAAQLLVNNMCMLMAIGFLILTRLSFTKAAKQFTIAVGAMIFALGVPFMIKKIRFIRKMTWLYAVVGLLALLIVAILGATSYGAKISYTVAGISLQPSEFVKIIFVFFVAGMFHQSNSFRQVVITTVVAAAHVIVLVASKDLGGALIFFVVYITMLYVATGNPFYFIGGLLSGSVAAVIAYRLFSHVRVRVVAWQDPISVIDNEGYQICQSLFAIGTGGWFGLGLNQGSPGKIPVVEQDFVFSAIAEELGGVFAICLIMVCMSCFLMFLNIAMQLKDSFYKLVALGLGITYGFQVFLTVGGVIKFIPSTGVTLPLVSYGGSSLLSTIIIFAIIQGFYILREGEGGQNGRKLTKNPQTVKKRKATGFDTKIEDLR</sequence>
<dbReference type="GO" id="GO:0032153">
    <property type="term" value="C:cell division site"/>
    <property type="evidence" value="ECO:0007669"/>
    <property type="project" value="TreeGrafter"/>
</dbReference>
<name>A0A923LPQ0_9FIRM</name>
<dbReference type="Proteomes" id="UP000606720">
    <property type="component" value="Unassembled WGS sequence"/>
</dbReference>
<feature type="transmembrane region" description="Helical" evidence="6">
    <location>
        <begin position="153"/>
        <end position="173"/>
    </location>
</feature>
<feature type="transmembrane region" description="Helical" evidence="6">
    <location>
        <begin position="96"/>
        <end position="117"/>
    </location>
</feature>
<protein>
    <submittedName>
        <fullName evidence="7">FtsW/RodA/SpoVE family cell cycle protein</fullName>
    </submittedName>
</protein>
<dbReference type="AlphaFoldDB" id="A0A923LPQ0"/>
<feature type="transmembrane region" description="Helical" evidence="6">
    <location>
        <begin position="340"/>
        <end position="361"/>
    </location>
</feature>
<feature type="transmembrane region" description="Helical" evidence="6">
    <location>
        <begin position="406"/>
        <end position="430"/>
    </location>
</feature>
<keyword evidence="5 6" id="KW-0472">Membrane</keyword>
<evidence type="ECO:0000256" key="5">
    <source>
        <dbReference type="ARBA" id="ARBA00023136"/>
    </source>
</evidence>
<dbReference type="PANTHER" id="PTHR30474">
    <property type="entry name" value="CELL CYCLE PROTEIN"/>
    <property type="match status" value="1"/>
</dbReference>
<comment type="caution">
    <text evidence="7">The sequence shown here is derived from an EMBL/GenBank/DDBJ whole genome shotgun (WGS) entry which is preliminary data.</text>
</comment>
<feature type="transmembrane region" description="Helical" evidence="6">
    <location>
        <begin position="179"/>
        <end position="201"/>
    </location>
</feature>
<evidence type="ECO:0000256" key="3">
    <source>
        <dbReference type="ARBA" id="ARBA00022960"/>
    </source>
</evidence>
<dbReference type="GO" id="GO:0005886">
    <property type="term" value="C:plasma membrane"/>
    <property type="evidence" value="ECO:0007669"/>
    <property type="project" value="TreeGrafter"/>
</dbReference>
<accession>A0A923LPQ0</accession>
<evidence type="ECO:0000256" key="6">
    <source>
        <dbReference type="SAM" id="Phobius"/>
    </source>
</evidence>
<feature type="transmembrane region" description="Helical" evidence="6">
    <location>
        <begin position="66"/>
        <end position="89"/>
    </location>
</feature>
<dbReference type="GO" id="GO:0051301">
    <property type="term" value="P:cell division"/>
    <property type="evidence" value="ECO:0007669"/>
    <property type="project" value="InterPro"/>
</dbReference>
<proteinExistence type="predicted"/>